<dbReference type="InterPro" id="IPR016177">
    <property type="entry name" value="DNA-bd_dom_sf"/>
</dbReference>
<dbReference type="PROSITE" id="PS51032">
    <property type="entry name" value="AP2_ERF"/>
    <property type="match status" value="1"/>
</dbReference>
<dbReference type="PANTHER" id="PTHR31190:SF142">
    <property type="entry name" value="ETHYLENE-RESPONSIVE TRANSCRIPTION FACTOR RAP2-3"/>
    <property type="match status" value="1"/>
</dbReference>
<keyword evidence="8" id="KW-1185">Reference proteome</keyword>
<dbReference type="InterPro" id="IPR036955">
    <property type="entry name" value="AP2/ERF_dom_sf"/>
</dbReference>
<sequence length="261" mass="28848">MCGGAIISGGSPINPGRKLTPKELWAEFDTISPFWGFDPSGQAADTKATDKNKLPKKGAGGNQKAEKISQKPRKNKYRGIRQRPWGKWAAEIRDPQKGVRVWLGTFNTAEEAARAYDKAAKRIRGDKAKLNFVADDQQPPTTPSQPTPPRQPLAKRRCVTPEPPPAYYPQPDQEILESIGPTPPVVDPGFLPQPYYPSQVTDQDYQYGDQFSSLESFLGLEPETTTTATSQFGGITESDPVDLWMMDDLVATAQQPNNLLY</sequence>
<dbReference type="SUPFAM" id="SSF54171">
    <property type="entry name" value="DNA-binding domain"/>
    <property type="match status" value="1"/>
</dbReference>
<comment type="subcellular location">
    <subcellularLocation>
        <location evidence="1">Nucleus</location>
    </subcellularLocation>
</comment>
<dbReference type="PANTHER" id="PTHR31190">
    <property type="entry name" value="DNA-BINDING DOMAIN"/>
    <property type="match status" value="1"/>
</dbReference>
<evidence type="ECO:0000256" key="6">
    <source>
        <dbReference type="SAM" id="MobiDB-lite"/>
    </source>
</evidence>
<evidence type="ECO:0000256" key="3">
    <source>
        <dbReference type="ARBA" id="ARBA00023125"/>
    </source>
</evidence>
<evidence type="ECO:0000256" key="2">
    <source>
        <dbReference type="ARBA" id="ARBA00023015"/>
    </source>
</evidence>
<dbReference type="RefSeq" id="XP_027115979.2">
    <property type="nucleotide sequence ID" value="XM_027260178.2"/>
</dbReference>
<evidence type="ECO:0000256" key="1">
    <source>
        <dbReference type="ARBA" id="ARBA00004123"/>
    </source>
</evidence>
<protein>
    <submittedName>
        <fullName evidence="9">Ethylene-responsive transcription factor RAP2-3-like isoform X2</fullName>
    </submittedName>
</protein>
<keyword evidence="5" id="KW-0539">Nucleus</keyword>
<evidence type="ECO:0000259" key="7">
    <source>
        <dbReference type="PROSITE" id="PS51032"/>
    </source>
</evidence>
<reference evidence="8" key="1">
    <citation type="journal article" date="2025" name="Foods">
        <title>Unveiling the Microbial Signatures of Arabica Coffee Cherries: Insights into Ripeness Specific Diversity, Functional Traits, and Implications for Quality and Safety.</title>
        <authorList>
            <consortium name="RefSeq"/>
            <person name="Tenea G.N."/>
            <person name="Cifuentes V."/>
            <person name="Reyes P."/>
            <person name="Cevallos-Vallejos M."/>
        </authorList>
    </citation>
    <scope>NUCLEOTIDE SEQUENCE [LARGE SCALE GENOMIC DNA]</scope>
</reference>
<evidence type="ECO:0000256" key="5">
    <source>
        <dbReference type="ARBA" id="ARBA00023242"/>
    </source>
</evidence>
<keyword evidence="2" id="KW-0805">Transcription regulation</keyword>
<feature type="compositionally biased region" description="Basic residues" evidence="6">
    <location>
        <begin position="70"/>
        <end position="81"/>
    </location>
</feature>
<feature type="region of interest" description="Disordered" evidence="6">
    <location>
        <begin position="39"/>
        <end position="82"/>
    </location>
</feature>
<feature type="region of interest" description="Disordered" evidence="6">
    <location>
        <begin position="128"/>
        <end position="156"/>
    </location>
</feature>
<dbReference type="GeneID" id="113733930"/>
<reference evidence="9" key="2">
    <citation type="submission" date="2025-08" db="UniProtKB">
        <authorList>
            <consortium name="RefSeq"/>
        </authorList>
    </citation>
    <scope>IDENTIFICATION</scope>
    <source>
        <tissue evidence="9">Leaves</tissue>
    </source>
</reference>
<dbReference type="InterPro" id="IPR044808">
    <property type="entry name" value="ERF_plant"/>
</dbReference>
<feature type="compositionally biased region" description="Pro residues" evidence="6">
    <location>
        <begin position="140"/>
        <end position="151"/>
    </location>
</feature>
<dbReference type="InterPro" id="IPR001471">
    <property type="entry name" value="AP2/ERF_dom"/>
</dbReference>
<dbReference type="CDD" id="cd00018">
    <property type="entry name" value="AP2"/>
    <property type="match status" value="1"/>
</dbReference>
<dbReference type="OrthoDB" id="1932767at2759"/>
<dbReference type="SMART" id="SM00380">
    <property type="entry name" value="AP2"/>
    <property type="match status" value="1"/>
</dbReference>
<dbReference type="Gene3D" id="3.30.730.10">
    <property type="entry name" value="AP2/ERF domain"/>
    <property type="match status" value="1"/>
</dbReference>
<evidence type="ECO:0000313" key="9">
    <source>
        <dbReference type="RefSeq" id="XP_027115979.2"/>
    </source>
</evidence>
<feature type="domain" description="AP2/ERF" evidence="7">
    <location>
        <begin position="76"/>
        <end position="133"/>
    </location>
</feature>
<proteinExistence type="predicted"/>
<dbReference type="PRINTS" id="PR00367">
    <property type="entry name" value="ETHRSPELEMNT"/>
</dbReference>
<keyword evidence="4" id="KW-0804">Transcription</keyword>
<dbReference type="Proteomes" id="UP001652660">
    <property type="component" value="Chromosome 3c"/>
</dbReference>
<dbReference type="Pfam" id="PF00847">
    <property type="entry name" value="AP2"/>
    <property type="match status" value="1"/>
</dbReference>
<evidence type="ECO:0000313" key="8">
    <source>
        <dbReference type="Proteomes" id="UP001652660"/>
    </source>
</evidence>
<keyword evidence="3" id="KW-0238">DNA-binding</keyword>
<accession>A0A6P6WKI2</accession>
<gene>
    <name evidence="9" type="primary">LOC113733930</name>
</gene>
<name>A0A6P6WKI2_COFAR</name>
<organism evidence="8 9">
    <name type="scientific">Coffea arabica</name>
    <name type="common">Arabian coffee</name>
    <dbReference type="NCBI Taxonomy" id="13443"/>
    <lineage>
        <taxon>Eukaryota</taxon>
        <taxon>Viridiplantae</taxon>
        <taxon>Streptophyta</taxon>
        <taxon>Embryophyta</taxon>
        <taxon>Tracheophyta</taxon>
        <taxon>Spermatophyta</taxon>
        <taxon>Magnoliopsida</taxon>
        <taxon>eudicotyledons</taxon>
        <taxon>Gunneridae</taxon>
        <taxon>Pentapetalae</taxon>
        <taxon>asterids</taxon>
        <taxon>lamiids</taxon>
        <taxon>Gentianales</taxon>
        <taxon>Rubiaceae</taxon>
        <taxon>Ixoroideae</taxon>
        <taxon>Gardenieae complex</taxon>
        <taxon>Bertiereae - Coffeeae clade</taxon>
        <taxon>Coffeeae</taxon>
        <taxon>Coffea</taxon>
    </lineage>
</organism>
<evidence type="ECO:0000256" key="4">
    <source>
        <dbReference type="ARBA" id="ARBA00023163"/>
    </source>
</evidence>